<proteinExistence type="predicted"/>
<keyword evidence="3" id="KW-0012">Acyltransferase</keyword>
<dbReference type="GeneID" id="85011524"/>
<keyword evidence="3" id="KW-0808">Transferase</keyword>
<gene>
    <name evidence="3" type="ORF">NCTC13071_00628</name>
</gene>
<dbReference type="GO" id="GO:0016747">
    <property type="term" value="F:acyltransferase activity, transferring groups other than amino-acyl groups"/>
    <property type="evidence" value="ECO:0007669"/>
    <property type="project" value="InterPro"/>
</dbReference>
<sequence length="340" mass="39456">MTKEQTTYIKGIAILMMLFLHLFNHWNPGEYSAWLYIGDRPLVNIIARACSPVGIFLMLSGYGLHYVYVRNKLSLKGQVKRLLKIYIHYWLILLIFVSIGHYVNESAYPGSLSKLLLNVSSLSSSYNAETWFLFPYTLLSLTAPFVFRFINKWGGYAVLSVSFVLYTISVYIISRYIAPAKDYDAWYNFVLVYFDVLLSFVVGAVFHFYVNKGKWRAHFLENHSSYAVVALVTTFIINCFFTISVIAPAFEFIYVFLLVHIKFNVHIAHILQRLGRQSMVMWLTHSFFCYHLFHDFIYGFKYPLVIYVVLIVISYVVSIPITSMAKQIISRLPFLQNAKA</sequence>
<reference evidence="3 4" key="1">
    <citation type="submission" date="2018-12" db="EMBL/GenBank/DDBJ databases">
        <authorList>
            <consortium name="Pathogen Informatics"/>
        </authorList>
    </citation>
    <scope>NUCLEOTIDE SEQUENCE [LARGE SCALE GENOMIC DNA]</scope>
    <source>
        <strain evidence="3 4">NCTC13071</strain>
    </source>
</reference>
<evidence type="ECO:0000313" key="4">
    <source>
        <dbReference type="Proteomes" id="UP000274578"/>
    </source>
</evidence>
<name>A0A448L3W7_9BACT</name>
<dbReference type="Proteomes" id="UP000274578">
    <property type="component" value="Chromosome 1"/>
</dbReference>
<feature type="transmembrane region" description="Helical" evidence="1">
    <location>
        <begin position="45"/>
        <end position="64"/>
    </location>
</feature>
<feature type="transmembrane region" description="Helical" evidence="1">
    <location>
        <begin position="304"/>
        <end position="325"/>
    </location>
</feature>
<dbReference type="EMBL" id="LR134384">
    <property type="protein sequence ID" value="VEH14648.1"/>
    <property type="molecule type" value="Genomic_DNA"/>
</dbReference>
<evidence type="ECO:0000256" key="1">
    <source>
        <dbReference type="SAM" id="Phobius"/>
    </source>
</evidence>
<dbReference type="AlphaFoldDB" id="A0A448L3W7"/>
<feature type="transmembrane region" description="Helical" evidence="1">
    <location>
        <begin position="226"/>
        <end position="246"/>
    </location>
</feature>
<keyword evidence="1" id="KW-0812">Transmembrane</keyword>
<evidence type="ECO:0000313" key="3">
    <source>
        <dbReference type="EMBL" id="VEH14648.1"/>
    </source>
</evidence>
<protein>
    <submittedName>
        <fullName evidence="3">Acyltransferase family</fullName>
    </submittedName>
</protein>
<dbReference type="RefSeq" id="WP_018920684.1">
    <property type="nucleotide sequence ID" value="NZ_LR134384.1"/>
</dbReference>
<feature type="domain" description="Acyltransferase 3" evidence="2">
    <location>
        <begin position="8"/>
        <end position="321"/>
    </location>
</feature>
<keyword evidence="1" id="KW-0472">Membrane</keyword>
<feature type="transmembrane region" description="Helical" evidence="1">
    <location>
        <begin position="7"/>
        <end position="25"/>
    </location>
</feature>
<feature type="transmembrane region" description="Helical" evidence="1">
    <location>
        <begin position="157"/>
        <end position="178"/>
    </location>
</feature>
<organism evidence="3 4">
    <name type="scientific">Segatella oris</name>
    <dbReference type="NCBI Taxonomy" id="28135"/>
    <lineage>
        <taxon>Bacteria</taxon>
        <taxon>Pseudomonadati</taxon>
        <taxon>Bacteroidota</taxon>
        <taxon>Bacteroidia</taxon>
        <taxon>Bacteroidales</taxon>
        <taxon>Prevotellaceae</taxon>
        <taxon>Segatella</taxon>
    </lineage>
</organism>
<evidence type="ECO:0000259" key="2">
    <source>
        <dbReference type="Pfam" id="PF01757"/>
    </source>
</evidence>
<dbReference type="InterPro" id="IPR002656">
    <property type="entry name" value="Acyl_transf_3_dom"/>
</dbReference>
<feature type="transmembrane region" description="Helical" evidence="1">
    <location>
        <begin position="190"/>
        <end position="210"/>
    </location>
</feature>
<feature type="transmembrane region" description="Helical" evidence="1">
    <location>
        <begin position="131"/>
        <end position="150"/>
    </location>
</feature>
<feature type="transmembrane region" description="Helical" evidence="1">
    <location>
        <begin position="85"/>
        <end position="103"/>
    </location>
</feature>
<accession>A0A448L3W7</accession>
<dbReference type="KEGG" id="poc:NCTC13071_00628"/>
<keyword evidence="1" id="KW-1133">Transmembrane helix</keyword>
<dbReference type="Pfam" id="PF01757">
    <property type="entry name" value="Acyl_transf_3"/>
    <property type="match status" value="1"/>
</dbReference>